<dbReference type="AlphaFoldDB" id="A0A6P2R6D9"/>
<feature type="signal peptide" evidence="6">
    <location>
        <begin position="1"/>
        <end position="32"/>
    </location>
</feature>
<keyword evidence="2" id="KW-0479">Metal-binding</keyword>
<comment type="similarity">
    <text evidence="5">Belongs to the DAPG/phloretin hydrolase family.</text>
</comment>
<evidence type="ECO:0000313" key="9">
    <source>
        <dbReference type="Proteomes" id="UP000494330"/>
    </source>
</evidence>
<name>A0A6P2R6D9_9BURK</name>
<evidence type="ECO:0000256" key="4">
    <source>
        <dbReference type="ARBA" id="ARBA00022833"/>
    </source>
</evidence>
<dbReference type="EC" id="3.7.1.4" evidence="8"/>
<dbReference type="PROSITE" id="PS51318">
    <property type="entry name" value="TAT"/>
    <property type="match status" value="1"/>
</dbReference>
<dbReference type="GO" id="GO:0050180">
    <property type="term" value="F:phloretin hydrolase activity"/>
    <property type="evidence" value="ECO:0007669"/>
    <property type="project" value="UniProtKB-EC"/>
</dbReference>
<sequence length="336" mass="37640">MTTDIKRRRILGAAPALLAGVAVANTLPSAMAATPAAAGGCTEADRTRITYYQVPMQKRWPINEQLVQEKSYAKYFTKDLVAPMAMVNALEQGPLPPEYVLPPTVAGLDKMMHTFESAPVSGYALVEEGPLAYAQSRHVFPGVTAKMFEWWFTWHPLESERYMLWFPYAHIHNSVEDPKRLANSKLSYGERLYGNPNHITEYIGNLFLDGYINFDTPESFGVSKAALKEHGFTFNASGIITPADARDTPLVLMIHLGRDTPAGLEMINRYWIGTHASFDRFKKFPGGAHLSKSLIQRMGMDKVALENFAYEMALHDMTEFTCLGGFLPQIYREYGV</sequence>
<dbReference type="GO" id="GO:0046872">
    <property type="term" value="F:metal ion binding"/>
    <property type="evidence" value="ECO:0007669"/>
    <property type="project" value="UniProtKB-KW"/>
</dbReference>
<organism evidence="8 9">
    <name type="scientific">Burkholderia paludis</name>
    <dbReference type="NCBI Taxonomy" id="1506587"/>
    <lineage>
        <taxon>Bacteria</taxon>
        <taxon>Pseudomonadati</taxon>
        <taxon>Pseudomonadota</taxon>
        <taxon>Betaproteobacteria</taxon>
        <taxon>Burkholderiales</taxon>
        <taxon>Burkholderiaceae</taxon>
        <taxon>Burkholderia</taxon>
        <taxon>Burkholderia cepacia complex</taxon>
    </lineage>
</organism>
<feature type="domain" description="DAPG hydrolase PhiG" evidence="7">
    <location>
        <begin position="103"/>
        <end position="332"/>
    </location>
</feature>
<keyword evidence="6" id="KW-0732">Signal</keyword>
<protein>
    <submittedName>
        <fullName evidence="8">Phloretin hydrolase</fullName>
        <ecNumber evidence="8">3.7.1.4</ecNumber>
    </submittedName>
</protein>
<dbReference type="Pfam" id="PF18089">
    <property type="entry name" value="DAPG_hydrolase"/>
    <property type="match status" value="1"/>
</dbReference>
<keyword evidence="3 8" id="KW-0378">Hydrolase</keyword>
<dbReference type="Proteomes" id="UP000494330">
    <property type="component" value="Unassembled WGS sequence"/>
</dbReference>
<evidence type="ECO:0000256" key="1">
    <source>
        <dbReference type="ARBA" id="ARBA00001947"/>
    </source>
</evidence>
<keyword evidence="9" id="KW-1185">Reference proteome</keyword>
<dbReference type="InterPro" id="IPR041526">
    <property type="entry name" value="DAPG_hydrolase"/>
</dbReference>
<accession>A0A6P2R6D9</accession>
<evidence type="ECO:0000259" key="7">
    <source>
        <dbReference type="Pfam" id="PF18089"/>
    </source>
</evidence>
<evidence type="ECO:0000313" key="8">
    <source>
        <dbReference type="EMBL" id="VWC28384.1"/>
    </source>
</evidence>
<gene>
    <name evidence="8" type="primary">phy</name>
    <name evidence="8" type="ORF">BPA30113_06139</name>
</gene>
<proteinExistence type="inferred from homology"/>
<evidence type="ECO:0000256" key="3">
    <source>
        <dbReference type="ARBA" id="ARBA00022801"/>
    </source>
</evidence>
<comment type="cofactor">
    <cofactor evidence="1">
        <name>Zn(2+)</name>
        <dbReference type="ChEBI" id="CHEBI:29105"/>
    </cofactor>
</comment>
<evidence type="ECO:0000256" key="6">
    <source>
        <dbReference type="SAM" id="SignalP"/>
    </source>
</evidence>
<dbReference type="EMBL" id="CABVQD010000031">
    <property type="protein sequence ID" value="VWC28384.1"/>
    <property type="molecule type" value="Genomic_DNA"/>
</dbReference>
<dbReference type="InterPro" id="IPR006311">
    <property type="entry name" value="TAT_signal"/>
</dbReference>
<evidence type="ECO:0000256" key="5">
    <source>
        <dbReference type="ARBA" id="ARBA00023459"/>
    </source>
</evidence>
<feature type="chain" id="PRO_5044426986" evidence="6">
    <location>
        <begin position="33"/>
        <end position="336"/>
    </location>
</feature>
<reference evidence="8 9" key="1">
    <citation type="submission" date="2019-09" db="EMBL/GenBank/DDBJ databases">
        <authorList>
            <person name="Depoorter E."/>
        </authorList>
    </citation>
    <scope>NUCLEOTIDE SEQUENCE [LARGE SCALE GENOMIC DNA]</scope>
    <source>
        <strain evidence="8">LMG 30113</strain>
    </source>
</reference>
<evidence type="ECO:0000256" key="2">
    <source>
        <dbReference type="ARBA" id="ARBA00022723"/>
    </source>
</evidence>
<keyword evidence="4" id="KW-0862">Zinc</keyword>